<sequence>MYTSVRLGIAQEGSKCSTDDISLSPNGSVKLMSSDEQTHLRATILLSTKESSQYGFFLNNMALKVRMLGGGWAMFTETRSMLGFPLHLILCGIATVLRVNWRCHHLSISV</sequence>
<accession>A0A7S1BNX4</accession>
<protein>
    <submittedName>
        <fullName evidence="1">Uncharacterized protein</fullName>
    </submittedName>
</protein>
<gene>
    <name evidence="1" type="ORF">CHYS00102_LOCUS19140</name>
</gene>
<evidence type="ECO:0000313" key="1">
    <source>
        <dbReference type="EMBL" id="CAD8891934.1"/>
    </source>
</evidence>
<reference evidence="1" key="1">
    <citation type="submission" date="2021-01" db="EMBL/GenBank/DDBJ databases">
        <authorList>
            <person name="Corre E."/>
            <person name="Pelletier E."/>
            <person name="Niang G."/>
            <person name="Scheremetjew M."/>
            <person name="Finn R."/>
            <person name="Kale V."/>
            <person name="Holt S."/>
            <person name="Cochrane G."/>
            <person name="Meng A."/>
            <person name="Brown T."/>
            <person name="Cohen L."/>
        </authorList>
    </citation>
    <scope>NUCLEOTIDE SEQUENCE</scope>
    <source>
        <strain evidence="1">308</strain>
    </source>
</reference>
<dbReference type="AlphaFoldDB" id="A0A7S1BNX4"/>
<dbReference type="EMBL" id="HBFR01026558">
    <property type="protein sequence ID" value="CAD8891934.1"/>
    <property type="molecule type" value="Transcribed_RNA"/>
</dbReference>
<name>A0A7S1BNX4_9STRA</name>
<organism evidence="1">
    <name type="scientific">Corethron hystrix</name>
    <dbReference type="NCBI Taxonomy" id="216773"/>
    <lineage>
        <taxon>Eukaryota</taxon>
        <taxon>Sar</taxon>
        <taxon>Stramenopiles</taxon>
        <taxon>Ochrophyta</taxon>
        <taxon>Bacillariophyta</taxon>
        <taxon>Coscinodiscophyceae</taxon>
        <taxon>Corethrophycidae</taxon>
        <taxon>Corethrales</taxon>
        <taxon>Corethraceae</taxon>
        <taxon>Corethron</taxon>
    </lineage>
</organism>
<proteinExistence type="predicted"/>